<dbReference type="GO" id="GO:0050126">
    <property type="term" value="F:N-carbamoylputrescine amidase activity"/>
    <property type="evidence" value="ECO:0007669"/>
    <property type="project" value="TreeGrafter"/>
</dbReference>
<organism evidence="3">
    <name type="scientific">Prasinoderma singulare</name>
    <dbReference type="NCBI Taxonomy" id="676789"/>
    <lineage>
        <taxon>Eukaryota</taxon>
        <taxon>Viridiplantae</taxon>
        <taxon>Prasinodermophyta</taxon>
        <taxon>Prasinodermophyceae</taxon>
        <taxon>Prasinodermales</taxon>
        <taxon>Prasinodermaceae</taxon>
        <taxon>Prasinoderma</taxon>
    </lineage>
</organism>
<dbReference type="Gene3D" id="3.60.110.10">
    <property type="entry name" value="Carbon-nitrogen hydrolase"/>
    <property type="match status" value="1"/>
</dbReference>
<reference evidence="3" key="1">
    <citation type="submission" date="2021-01" db="EMBL/GenBank/DDBJ databases">
        <authorList>
            <person name="Corre E."/>
            <person name="Pelletier E."/>
            <person name="Niang G."/>
            <person name="Scheremetjew M."/>
            <person name="Finn R."/>
            <person name="Kale V."/>
            <person name="Holt S."/>
            <person name="Cochrane G."/>
            <person name="Meng A."/>
            <person name="Brown T."/>
            <person name="Cohen L."/>
        </authorList>
    </citation>
    <scope>NUCLEOTIDE SEQUENCE</scope>
    <source>
        <strain evidence="3">RCC927</strain>
    </source>
</reference>
<accession>A0A7S3BQ46</accession>
<dbReference type="AlphaFoldDB" id="A0A7S3BQ46"/>
<gene>
    <name evidence="3" type="ORF">PSIN1315_LOCUS8492</name>
</gene>
<dbReference type="InterPro" id="IPR050345">
    <property type="entry name" value="Aliph_Amidase/BUP"/>
</dbReference>
<dbReference type="CDD" id="cd07573">
    <property type="entry name" value="CPA"/>
    <property type="match status" value="1"/>
</dbReference>
<proteinExistence type="predicted"/>
<keyword evidence="1" id="KW-0378">Hydrolase</keyword>
<sequence length="373" mass="40181">MLRLRLEALLRLRLRLRPIVLSAPALLSRPTMPLPAAPPPQLVSVAAAQFACSADRAANEDRAERAVRKAAAAGANVVLLQELFSDLYFCQVQEESLFALARERSTAGGSPGAGKGGNAAAASAAASALLGRFSALAAELGVVLPVSFFERCGQAHFNTVVVFDADGEELGSYRKSHIPDGPGYQEKFYFSPGDTGFRVFQTAFGRVGVGICWDQWFPEAARVMALNGADILLYPTAIGSEPQDATLDSRHHWRTVMQGHAGANLCVLAAANREGVEQAMDGSDQTITFYGGSFVAGPTGELWDACAWYPRQPQDHDSQVEEEPEDGISLAIGQFDLARIRLQRASWGIFRDRRPELYDAIGSLDGGTRRGAR</sequence>
<dbReference type="EMBL" id="HBHY01013262">
    <property type="protein sequence ID" value="CAE0141682.1"/>
    <property type="molecule type" value="Transcribed_RNA"/>
</dbReference>
<dbReference type="InterPro" id="IPR036526">
    <property type="entry name" value="C-N_Hydrolase_sf"/>
</dbReference>
<dbReference type="PANTHER" id="PTHR43674">
    <property type="entry name" value="NITRILASE C965.09-RELATED"/>
    <property type="match status" value="1"/>
</dbReference>
<dbReference type="InterPro" id="IPR003010">
    <property type="entry name" value="C-N_Hydrolase"/>
</dbReference>
<dbReference type="SUPFAM" id="SSF56317">
    <property type="entry name" value="Carbon-nitrogen hydrolase"/>
    <property type="match status" value="1"/>
</dbReference>
<protein>
    <recommendedName>
        <fullName evidence="2">CN hydrolase domain-containing protein</fullName>
    </recommendedName>
</protein>
<evidence type="ECO:0000259" key="2">
    <source>
        <dbReference type="PROSITE" id="PS50263"/>
    </source>
</evidence>
<name>A0A7S3BQ46_9VIRI</name>
<dbReference type="PROSITE" id="PS50263">
    <property type="entry name" value="CN_HYDROLASE"/>
    <property type="match status" value="1"/>
</dbReference>
<dbReference type="Pfam" id="PF00795">
    <property type="entry name" value="CN_hydrolase"/>
    <property type="match status" value="1"/>
</dbReference>
<dbReference type="GO" id="GO:0033388">
    <property type="term" value="P:putrescine biosynthetic process from arginine"/>
    <property type="evidence" value="ECO:0007669"/>
    <property type="project" value="TreeGrafter"/>
</dbReference>
<dbReference type="PANTHER" id="PTHR43674:SF2">
    <property type="entry name" value="BETA-UREIDOPROPIONASE"/>
    <property type="match status" value="1"/>
</dbReference>
<feature type="domain" description="CN hydrolase" evidence="2">
    <location>
        <begin position="43"/>
        <end position="337"/>
    </location>
</feature>
<evidence type="ECO:0000256" key="1">
    <source>
        <dbReference type="ARBA" id="ARBA00022801"/>
    </source>
</evidence>
<evidence type="ECO:0000313" key="3">
    <source>
        <dbReference type="EMBL" id="CAE0141682.1"/>
    </source>
</evidence>